<comment type="similarity">
    <text evidence="1">Belongs to the ANT/ATPSC lysine N-methyltransferase family.</text>
</comment>
<proteinExistence type="inferred from homology"/>
<dbReference type="CDD" id="cd02440">
    <property type="entry name" value="AdoMet_MTases"/>
    <property type="match status" value="1"/>
</dbReference>
<evidence type="ECO:0000313" key="6">
    <source>
        <dbReference type="EMBL" id="KAK1743073.1"/>
    </source>
</evidence>
<dbReference type="GO" id="GO:1905706">
    <property type="term" value="P:regulation of mitochondrial ATP synthesis coupled proton transport"/>
    <property type="evidence" value="ECO:0007669"/>
    <property type="project" value="TreeGrafter"/>
</dbReference>
<sequence length="222" mass="24951">MLAPRKKLWSTPSSAIDVALDFAQPLDGNDVVYDVGCGDGRVLIQMASRSIPFSSDGSLEEKSNNSTTSSQQSSPTQHHYCKQFIGIEISPERAEEARSNIQHAQETNQIPSHVSIEIICANALDTDLIDYSRATVIFLYLVPRGLRLIKPIVWPKEDAPDNSDDDQTASQNDSIIRQKSNKCRRVITYMSPFEDEEYVRKELCHVDHQVGAAWPVYLYHAK</sequence>
<evidence type="ECO:0000313" key="7">
    <source>
        <dbReference type="Proteomes" id="UP001224775"/>
    </source>
</evidence>
<feature type="region of interest" description="Disordered" evidence="5">
    <location>
        <begin position="54"/>
        <end position="77"/>
    </location>
</feature>
<comment type="caution">
    <text evidence="6">The sequence shown here is derived from an EMBL/GenBank/DDBJ whole genome shotgun (WGS) entry which is preliminary data.</text>
</comment>
<dbReference type="Gene3D" id="3.40.50.150">
    <property type="entry name" value="Vaccinia Virus protein VP39"/>
    <property type="match status" value="1"/>
</dbReference>
<dbReference type="PANTHER" id="PTHR13610">
    <property type="entry name" value="METHYLTRANSFERASE DOMAIN-CONTAINING PROTEIN"/>
    <property type="match status" value="1"/>
</dbReference>
<dbReference type="PANTHER" id="PTHR13610:SF11">
    <property type="entry name" value="METHYLTRANSFERASE DOMAIN-CONTAINING PROTEIN"/>
    <property type="match status" value="1"/>
</dbReference>
<dbReference type="InterPro" id="IPR029063">
    <property type="entry name" value="SAM-dependent_MTases_sf"/>
</dbReference>
<organism evidence="6 7">
    <name type="scientific">Skeletonema marinoi</name>
    <dbReference type="NCBI Taxonomy" id="267567"/>
    <lineage>
        <taxon>Eukaryota</taxon>
        <taxon>Sar</taxon>
        <taxon>Stramenopiles</taxon>
        <taxon>Ochrophyta</taxon>
        <taxon>Bacillariophyta</taxon>
        <taxon>Coscinodiscophyceae</taxon>
        <taxon>Thalassiosirophycidae</taxon>
        <taxon>Thalassiosirales</taxon>
        <taxon>Skeletonemataceae</taxon>
        <taxon>Skeletonema</taxon>
        <taxon>Skeletonema marinoi-dohrnii complex</taxon>
    </lineage>
</organism>
<keyword evidence="4" id="KW-0949">S-adenosyl-L-methionine</keyword>
<evidence type="ECO:0000256" key="1">
    <source>
        <dbReference type="ARBA" id="ARBA00010633"/>
    </source>
</evidence>
<keyword evidence="7" id="KW-1185">Reference proteome</keyword>
<reference evidence="6" key="1">
    <citation type="submission" date="2023-06" db="EMBL/GenBank/DDBJ databases">
        <title>Survivors Of The Sea: Transcriptome response of Skeletonema marinoi to long-term dormancy.</title>
        <authorList>
            <person name="Pinder M.I.M."/>
            <person name="Kourtchenko O."/>
            <person name="Robertson E.K."/>
            <person name="Larsson T."/>
            <person name="Maumus F."/>
            <person name="Osuna-Cruz C.M."/>
            <person name="Vancaester E."/>
            <person name="Stenow R."/>
            <person name="Vandepoele K."/>
            <person name="Ploug H."/>
            <person name="Bruchert V."/>
            <person name="Godhe A."/>
            <person name="Topel M."/>
        </authorList>
    </citation>
    <scope>NUCLEOTIDE SEQUENCE</scope>
    <source>
        <strain evidence="6">R05AC</strain>
    </source>
</reference>
<dbReference type="InterPro" id="IPR026170">
    <property type="entry name" value="FAM173A/B"/>
</dbReference>
<gene>
    <name evidence="6" type="ORF">QTG54_006670</name>
</gene>
<keyword evidence="2 6" id="KW-0489">Methyltransferase</keyword>
<dbReference type="GO" id="GO:0005739">
    <property type="term" value="C:mitochondrion"/>
    <property type="evidence" value="ECO:0007669"/>
    <property type="project" value="TreeGrafter"/>
</dbReference>
<evidence type="ECO:0000256" key="3">
    <source>
        <dbReference type="ARBA" id="ARBA00022679"/>
    </source>
</evidence>
<name>A0AAD8YC39_9STRA</name>
<accession>A0AAD8YC39</accession>
<dbReference type="Proteomes" id="UP001224775">
    <property type="component" value="Unassembled WGS sequence"/>
</dbReference>
<protein>
    <submittedName>
        <fullName evidence="6">Methyltransferase domain-containing protein</fullName>
    </submittedName>
</protein>
<evidence type="ECO:0000256" key="5">
    <source>
        <dbReference type="SAM" id="MobiDB-lite"/>
    </source>
</evidence>
<keyword evidence="3" id="KW-0808">Transferase</keyword>
<evidence type="ECO:0000256" key="4">
    <source>
        <dbReference type="ARBA" id="ARBA00022691"/>
    </source>
</evidence>
<dbReference type="EMBL" id="JATAAI010000010">
    <property type="protein sequence ID" value="KAK1743073.1"/>
    <property type="molecule type" value="Genomic_DNA"/>
</dbReference>
<dbReference type="SUPFAM" id="SSF53335">
    <property type="entry name" value="S-adenosyl-L-methionine-dependent methyltransferases"/>
    <property type="match status" value="1"/>
</dbReference>
<evidence type="ECO:0000256" key="2">
    <source>
        <dbReference type="ARBA" id="ARBA00022603"/>
    </source>
</evidence>
<dbReference type="GO" id="GO:0016279">
    <property type="term" value="F:protein-lysine N-methyltransferase activity"/>
    <property type="evidence" value="ECO:0007669"/>
    <property type="project" value="InterPro"/>
</dbReference>
<dbReference type="GO" id="GO:0032259">
    <property type="term" value="P:methylation"/>
    <property type="evidence" value="ECO:0007669"/>
    <property type="project" value="UniProtKB-KW"/>
</dbReference>
<feature type="compositionally biased region" description="Low complexity" evidence="5">
    <location>
        <begin position="64"/>
        <end position="74"/>
    </location>
</feature>
<dbReference type="AlphaFoldDB" id="A0AAD8YC39"/>